<dbReference type="Proteomes" id="UP000479114">
    <property type="component" value="Chromosome"/>
</dbReference>
<keyword evidence="7" id="KW-1185">Reference proteome</keyword>
<proteinExistence type="inferred from homology"/>
<dbReference type="CDD" id="cd08995">
    <property type="entry name" value="GH32_EcAec43-like"/>
    <property type="match status" value="1"/>
</dbReference>
<dbReference type="EC" id="3.2.1.26" evidence="2"/>
<dbReference type="InterPro" id="IPR013148">
    <property type="entry name" value="Glyco_hydro_32_N"/>
</dbReference>
<dbReference type="EMBL" id="CP048286">
    <property type="protein sequence ID" value="QHW32782.1"/>
    <property type="molecule type" value="Genomic_DNA"/>
</dbReference>
<dbReference type="PANTHER" id="PTHR43101:SF1">
    <property type="entry name" value="BETA-FRUCTOSIDASE"/>
    <property type="match status" value="1"/>
</dbReference>
<evidence type="ECO:0000256" key="1">
    <source>
        <dbReference type="ARBA" id="ARBA00009902"/>
    </source>
</evidence>
<evidence type="ECO:0000259" key="5">
    <source>
        <dbReference type="Pfam" id="PF00251"/>
    </source>
</evidence>
<evidence type="ECO:0000256" key="4">
    <source>
        <dbReference type="ARBA" id="ARBA00023295"/>
    </source>
</evidence>
<name>A0A6C0P8D5_9BACL</name>
<evidence type="ECO:0000313" key="7">
    <source>
        <dbReference type="Proteomes" id="UP000479114"/>
    </source>
</evidence>
<evidence type="ECO:0000256" key="3">
    <source>
        <dbReference type="ARBA" id="ARBA00022801"/>
    </source>
</evidence>
<comment type="similarity">
    <text evidence="1">Belongs to the glycosyl hydrolase 32 family.</text>
</comment>
<feature type="domain" description="Glycosyl hydrolase family 32 N-terminal" evidence="5">
    <location>
        <begin position="205"/>
        <end position="399"/>
    </location>
</feature>
<dbReference type="KEGG" id="prz:GZH47_19535"/>
<evidence type="ECO:0000256" key="2">
    <source>
        <dbReference type="ARBA" id="ARBA00012758"/>
    </source>
</evidence>
<dbReference type="AlphaFoldDB" id="A0A6C0P8D5"/>
<keyword evidence="3 6" id="KW-0378">Hydrolase</keyword>
<dbReference type="Pfam" id="PF00251">
    <property type="entry name" value="Glyco_hydro_32N"/>
    <property type="match status" value="1"/>
</dbReference>
<keyword evidence="4" id="KW-0326">Glycosidase</keyword>
<gene>
    <name evidence="6" type="ORF">GZH47_19535</name>
</gene>
<dbReference type="GO" id="GO:0004564">
    <property type="term" value="F:beta-fructofuranosidase activity"/>
    <property type="evidence" value="ECO:0007669"/>
    <property type="project" value="UniProtKB-EC"/>
</dbReference>
<reference evidence="6 7" key="1">
    <citation type="submission" date="2020-02" db="EMBL/GenBank/DDBJ databases">
        <title>Paenibacillus sp. nov., isolated from rhizosphere soil of tomato.</title>
        <authorList>
            <person name="Weon H.-Y."/>
            <person name="Lee S.A."/>
        </authorList>
    </citation>
    <scope>NUCLEOTIDE SEQUENCE [LARGE SCALE GENOMIC DNA]</scope>
    <source>
        <strain evidence="6 7">14171R-81</strain>
    </source>
</reference>
<dbReference type="InterPro" id="IPR051214">
    <property type="entry name" value="GH32_Enzymes"/>
</dbReference>
<evidence type="ECO:0000313" key="6">
    <source>
        <dbReference type="EMBL" id="QHW32782.1"/>
    </source>
</evidence>
<dbReference type="SMART" id="SM00640">
    <property type="entry name" value="Glyco_32"/>
    <property type="match status" value="1"/>
</dbReference>
<sequence length="630" mass="69124">MSHLQGNTEAPLYADLVIEQGDASQPFSWGRVNRFAIGFEIAAGAGEGELVSAVSSAIGRGVRIYVGSTSEMEALSLIAEMHTDARTEPLSLSIPWARIGDGRHDVLLHDEGHAVRLYVDGILVDEDWPMGTVDWSDAAVRAYAGTANIILSRDAAAPEAEGAELEGQAELAERYLGKEPATVQYWRPRGMRTGVGDCMPFFDGTTFRLYYLYDRRGHASKWGLGAHQWGQISTKDFIHWEHHPIAVGITEEGEGSICTGSVFLKDGIYYAYYAVRAVDGSPARLTYAVSEDGIRFAKTDAEIRLSARFTLSSVRDPHVFQDADGTYHMLVTTSLVAPGLGGEVNHQGCLVHLVSDNLTEWEERGPFIVPGYHDEPECSDIFEWNGWYYLIFSNDGLARYRHSRTMAGPWLRPAMDVLDCVQWRVPKTAPFPEDRRIAAGFLSSPGQYAGELVFRELVQHADGSLGLAFVPELREASGPALSIDSCTLADFNGFVSRSIGAFQSDYVLAFDVTAQYPNMYFGFSVSGAAGFADGHDVRFEPSARKVGVHRIRARSLQEDESSSIYHVEGLTEKVSVEAVVKSGWIDLCVNGSRTLISRIDGANGHLHLRFFAQFGSAAFEGVSVRPLAVE</sequence>
<dbReference type="GO" id="GO:0005975">
    <property type="term" value="P:carbohydrate metabolic process"/>
    <property type="evidence" value="ECO:0007669"/>
    <property type="project" value="InterPro"/>
</dbReference>
<dbReference type="PANTHER" id="PTHR43101">
    <property type="entry name" value="BETA-FRUCTOSIDASE"/>
    <property type="match status" value="1"/>
</dbReference>
<dbReference type="Gene3D" id="2.115.10.20">
    <property type="entry name" value="Glycosyl hydrolase domain, family 43"/>
    <property type="match status" value="1"/>
</dbReference>
<dbReference type="RefSeq" id="WP_162642621.1">
    <property type="nucleotide sequence ID" value="NZ_CP048286.1"/>
</dbReference>
<dbReference type="InterPro" id="IPR001362">
    <property type="entry name" value="Glyco_hydro_32"/>
</dbReference>
<dbReference type="SUPFAM" id="SSF75005">
    <property type="entry name" value="Arabinanase/levansucrase/invertase"/>
    <property type="match status" value="1"/>
</dbReference>
<organism evidence="6 7">
    <name type="scientific">Paenibacillus rhizovicinus</name>
    <dbReference type="NCBI Taxonomy" id="2704463"/>
    <lineage>
        <taxon>Bacteria</taxon>
        <taxon>Bacillati</taxon>
        <taxon>Bacillota</taxon>
        <taxon>Bacilli</taxon>
        <taxon>Bacillales</taxon>
        <taxon>Paenibacillaceae</taxon>
        <taxon>Paenibacillus</taxon>
    </lineage>
</organism>
<dbReference type="InterPro" id="IPR023296">
    <property type="entry name" value="Glyco_hydro_beta-prop_sf"/>
</dbReference>
<accession>A0A6C0P8D5</accession>
<protein>
    <recommendedName>
        <fullName evidence="2">beta-fructofuranosidase</fullName>
        <ecNumber evidence="2">3.2.1.26</ecNumber>
    </recommendedName>
</protein>